<comment type="caution">
    <text evidence="3">The sequence shown here is derived from an EMBL/GenBank/DDBJ whole genome shotgun (WGS) entry which is preliminary data.</text>
</comment>
<gene>
    <name evidence="3" type="ORF">QR680_010922</name>
</gene>
<feature type="chain" id="PRO_5041422652" evidence="2">
    <location>
        <begin position="19"/>
        <end position="84"/>
    </location>
</feature>
<keyword evidence="2" id="KW-0732">Signal</keyword>
<evidence type="ECO:0000313" key="4">
    <source>
        <dbReference type="Proteomes" id="UP001175271"/>
    </source>
</evidence>
<keyword evidence="1" id="KW-0472">Membrane</keyword>
<keyword evidence="4" id="KW-1185">Reference proteome</keyword>
<reference evidence="3" key="1">
    <citation type="submission" date="2023-06" db="EMBL/GenBank/DDBJ databases">
        <title>Genomic analysis of the entomopathogenic nematode Steinernema hermaphroditum.</title>
        <authorList>
            <person name="Schwarz E.M."/>
            <person name="Heppert J.K."/>
            <person name="Baniya A."/>
            <person name="Schwartz H.T."/>
            <person name="Tan C.-H."/>
            <person name="Antoshechkin I."/>
            <person name="Sternberg P.W."/>
            <person name="Goodrich-Blair H."/>
            <person name="Dillman A.R."/>
        </authorList>
    </citation>
    <scope>NUCLEOTIDE SEQUENCE</scope>
    <source>
        <strain evidence="3">PS9179</strain>
        <tissue evidence="3">Whole animal</tissue>
    </source>
</reference>
<name>A0AA39IS06_9BILA</name>
<dbReference type="Proteomes" id="UP001175271">
    <property type="component" value="Unassembled WGS sequence"/>
</dbReference>
<accession>A0AA39IS06</accession>
<protein>
    <submittedName>
        <fullName evidence="3">Uncharacterized protein</fullName>
    </submittedName>
</protein>
<proteinExistence type="predicted"/>
<evidence type="ECO:0000313" key="3">
    <source>
        <dbReference type="EMBL" id="KAK0428639.1"/>
    </source>
</evidence>
<sequence>MPRLSLLILFSLASLALADNFFYASSTQFCDKGCPEATWFRFYSCDSTCTYHIQPWIASIITMLCYVVVSAVVGCVVRCICCCR</sequence>
<dbReference type="EMBL" id="JAUCMV010000001">
    <property type="protein sequence ID" value="KAK0428639.1"/>
    <property type="molecule type" value="Genomic_DNA"/>
</dbReference>
<evidence type="ECO:0000256" key="2">
    <source>
        <dbReference type="SAM" id="SignalP"/>
    </source>
</evidence>
<feature type="signal peptide" evidence="2">
    <location>
        <begin position="1"/>
        <end position="18"/>
    </location>
</feature>
<keyword evidence="1" id="KW-1133">Transmembrane helix</keyword>
<feature type="transmembrane region" description="Helical" evidence="1">
    <location>
        <begin position="56"/>
        <end position="81"/>
    </location>
</feature>
<evidence type="ECO:0000256" key="1">
    <source>
        <dbReference type="SAM" id="Phobius"/>
    </source>
</evidence>
<dbReference type="AlphaFoldDB" id="A0AA39IS06"/>
<organism evidence="3 4">
    <name type="scientific">Steinernema hermaphroditum</name>
    <dbReference type="NCBI Taxonomy" id="289476"/>
    <lineage>
        <taxon>Eukaryota</taxon>
        <taxon>Metazoa</taxon>
        <taxon>Ecdysozoa</taxon>
        <taxon>Nematoda</taxon>
        <taxon>Chromadorea</taxon>
        <taxon>Rhabditida</taxon>
        <taxon>Tylenchina</taxon>
        <taxon>Panagrolaimomorpha</taxon>
        <taxon>Strongyloidoidea</taxon>
        <taxon>Steinernematidae</taxon>
        <taxon>Steinernema</taxon>
    </lineage>
</organism>
<keyword evidence="1" id="KW-0812">Transmembrane</keyword>